<dbReference type="Gene3D" id="3.40.50.1000">
    <property type="entry name" value="HAD superfamily/HAD-like"/>
    <property type="match status" value="1"/>
</dbReference>
<evidence type="ECO:0000313" key="2">
    <source>
        <dbReference type="Proteomes" id="UP001208651"/>
    </source>
</evidence>
<dbReference type="AlphaFoldDB" id="A0AAW5RUE4"/>
<dbReference type="CDD" id="cd01427">
    <property type="entry name" value="HAD_like"/>
    <property type="match status" value="1"/>
</dbReference>
<dbReference type="Proteomes" id="UP001208651">
    <property type="component" value="Unassembled WGS sequence"/>
</dbReference>
<organism evidence="1 2">
    <name type="scientific">Aeromonas media</name>
    <dbReference type="NCBI Taxonomy" id="651"/>
    <lineage>
        <taxon>Bacteria</taxon>
        <taxon>Pseudomonadati</taxon>
        <taxon>Pseudomonadota</taxon>
        <taxon>Gammaproteobacteria</taxon>
        <taxon>Aeromonadales</taxon>
        <taxon>Aeromonadaceae</taxon>
        <taxon>Aeromonas</taxon>
    </lineage>
</organism>
<dbReference type="EMBL" id="JAJVCY010000059">
    <property type="protein sequence ID" value="MCV3290500.1"/>
    <property type="molecule type" value="Genomic_DNA"/>
</dbReference>
<dbReference type="SUPFAM" id="SSF56784">
    <property type="entry name" value="HAD-like"/>
    <property type="match status" value="1"/>
</dbReference>
<gene>
    <name evidence="1" type="ORF">LZT28_20085</name>
</gene>
<proteinExistence type="predicted"/>
<evidence type="ECO:0000313" key="1">
    <source>
        <dbReference type="EMBL" id="MCV3290500.1"/>
    </source>
</evidence>
<sequence>MMNYLSKLDGALQAQPIRAISCDVFDTLIFRHAGTVEQFWQQLAIQAYQLGILCNDDHEAFVEYRKEAESTARRQMMQREGHREVRLEHIYACWSSAQGEQLAQLEQQLEYDNWWLNPVLVEWLASQQQCGLPIVLLSDMYLPASLLQRFFSTKAPQLLLHRIYVSGEYRASKQDGGLYQRLLAEQQWSPASVLHIGDDKITDLQMAKASGLSACHVGLGDDYLAQLKYEQRLFPLAIPGLERLRRQWRWLSDGSASSGIASHVYAPVLYAFARWLIVRCQQQGITTLFCLLREGDVIARLVAQIPGHTLTVKTLAVSRRSSLLPSREWSLELLHPLCQRRGYTLAELLEDLGLECSPVWFQHRLCTLSALVQTPLWLEVLSWLETVQPQIVAHLQQQRQWLLQYLVQQGVTNAPEIAILDWGCGGSLLQNLHQLAGLDDVTYFMFYASQRASRVALGQKLQVFQPAACKGWASQLAAYPEVSEILLNGVLNSTRSYQRVDGGGIAPVGVLRPDESIRHDVYLDNFTKTVLHWGKLATETGWLEQGPSLSERHHFVAILYRLIAYPMWQEACILADLPIPLTAGESNPLVSQRDIMLLKESVGSGEQAYQLLLDGVNPILQTCFWYPGTAALAFPDQLQLCGELATYQDDEKVAPVLLQLLQEKNKVETALYGAGDLGLRVYELLTKHGIRVTHIIDRRAEHGSLYMNDIKVITLAEASNLKLRTYSVASRAFCNEMVKAIKSTCDNASCVVEIFTYKGCV</sequence>
<protein>
    <recommendedName>
        <fullName evidence="3">HAD family hydrolase</fullName>
    </recommendedName>
</protein>
<dbReference type="Pfam" id="PF00702">
    <property type="entry name" value="Hydrolase"/>
    <property type="match status" value="1"/>
</dbReference>
<accession>A0AAW5RUE4</accession>
<name>A0AAW5RUE4_AERME</name>
<dbReference type="InterPro" id="IPR036412">
    <property type="entry name" value="HAD-like_sf"/>
</dbReference>
<dbReference type="InterPro" id="IPR023214">
    <property type="entry name" value="HAD_sf"/>
</dbReference>
<reference evidence="1" key="1">
    <citation type="submission" date="2022-01" db="EMBL/GenBank/DDBJ databases">
        <title>Comparison of Fish pathogen Aeromonas spp.</title>
        <authorList>
            <person name="Dubey S."/>
            <person name="Sorum H."/>
            <person name="Munangandu H.M."/>
        </authorList>
    </citation>
    <scope>NUCLEOTIDE SEQUENCE</scope>
    <source>
        <strain evidence="1">SD/21-15</strain>
    </source>
</reference>
<evidence type="ECO:0008006" key="3">
    <source>
        <dbReference type="Google" id="ProtNLM"/>
    </source>
</evidence>
<comment type="caution">
    <text evidence="1">The sequence shown here is derived from an EMBL/GenBank/DDBJ whole genome shotgun (WGS) entry which is preliminary data.</text>
</comment>